<proteinExistence type="predicted"/>
<comment type="caution">
    <text evidence="1">The sequence shown here is derived from an EMBL/GenBank/DDBJ whole genome shotgun (WGS) entry which is preliminary data.</text>
</comment>
<gene>
    <name evidence="1" type="ORF">LVIROSA_LOCUS3083</name>
</gene>
<sequence>MQPFFDIRNNFPYTVWAGAVPGGGQQLNPGQTWSLNVAAGTSQARIWPRTNCNFDGSGRGNCGPTYFQDFSKIDAPMPIATPRMIKLARLHALVEQTIGLCFALPTLFKI</sequence>
<dbReference type="InterPro" id="IPR001938">
    <property type="entry name" value="Thaumatin"/>
</dbReference>
<keyword evidence="2" id="KW-1185">Reference proteome</keyword>
<reference evidence="1 2" key="1">
    <citation type="submission" date="2022-01" db="EMBL/GenBank/DDBJ databases">
        <authorList>
            <person name="Xiong W."/>
            <person name="Schranz E."/>
        </authorList>
    </citation>
    <scope>NUCLEOTIDE SEQUENCE [LARGE SCALE GENOMIC DNA]</scope>
</reference>
<protein>
    <recommendedName>
        <fullName evidence="3">Neprosin domain-containing protein</fullName>
    </recommendedName>
</protein>
<dbReference type="AlphaFoldDB" id="A0AAU9LGU0"/>
<dbReference type="InterPro" id="IPR037176">
    <property type="entry name" value="Osmotin/thaumatin-like_sf"/>
</dbReference>
<dbReference type="PROSITE" id="PS51367">
    <property type="entry name" value="THAUMATIN_2"/>
    <property type="match status" value="1"/>
</dbReference>
<dbReference type="EMBL" id="CAKMRJ010000001">
    <property type="protein sequence ID" value="CAH1415223.1"/>
    <property type="molecule type" value="Genomic_DNA"/>
</dbReference>
<accession>A0AAU9LGU0</accession>
<dbReference type="SMART" id="SM00205">
    <property type="entry name" value="THN"/>
    <property type="match status" value="1"/>
</dbReference>
<dbReference type="Pfam" id="PF00314">
    <property type="entry name" value="Thaumatin"/>
    <property type="match status" value="1"/>
</dbReference>
<organism evidence="1 2">
    <name type="scientific">Lactuca virosa</name>
    <dbReference type="NCBI Taxonomy" id="75947"/>
    <lineage>
        <taxon>Eukaryota</taxon>
        <taxon>Viridiplantae</taxon>
        <taxon>Streptophyta</taxon>
        <taxon>Embryophyta</taxon>
        <taxon>Tracheophyta</taxon>
        <taxon>Spermatophyta</taxon>
        <taxon>Magnoliopsida</taxon>
        <taxon>eudicotyledons</taxon>
        <taxon>Gunneridae</taxon>
        <taxon>Pentapetalae</taxon>
        <taxon>asterids</taxon>
        <taxon>campanulids</taxon>
        <taxon>Asterales</taxon>
        <taxon>Asteraceae</taxon>
        <taxon>Cichorioideae</taxon>
        <taxon>Cichorieae</taxon>
        <taxon>Lactucinae</taxon>
        <taxon>Lactuca</taxon>
    </lineage>
</organism>
<dbReference type="PANTHER" id="PTHR31048">
    <property type="entry name" value="OS03G0233200 PROTEIN"/>
    <property type="match status" value="1"/>
</dbReference>
<evidence type="ECO:0008006" key="3">
    <source>
        <dbReference type="Google" id="ProtNLM"/>
    </source>
</evidence>
<dbReference type="SUPFAM" id="SSF49870">
    <property type="entry name" value="Osmotin, thaumatin-like protein"/>
    <property type="match status" value="1"/>
</dbReference>
<dbReference type="Gene3D" id="2.60.110.10">
    <property type="entry name" value="Thaumatin"/>
    <property type="match status" value="1"/>
</dbReference>
<dbReference type="Proteomes" id="UP001157418">
    <property type="component" value="Unassembled WGS sequence"/>
</dbReference>
<name>A0AAU9LGU0_9ASTR</name>
<evidence type="ECO:0000313" key="1">
    <source>
        <dbReference type="EMBL" id="CAH1415223.1"/>
    </source>
</evidence>
<dbReference type="PRINTS" id="PR00347">
    <property type="entry name" value="THAUMATIN"/>
</dbReference>
<evidence type="ECO:0000313" key="2">
    <source>
        <dbReference type="Proteomes" id="UP001157418"/>
    </source>
</evidence>